<evidence type="ECO:0000313" key="3">
    <source>
        <dbReference type="Proteomes" id="UP000053201"/>
    </source>
</evidence>
<dbReference type="VEuPathDB" id="FungiDB:SPPG_08413"/>
<reference evidence="2 3" key="1">
    <citation type="submission" date="2009-08" db="EMBL/GenBank/DDBJ databases">
        <title>The Genome Sequence of Spizellomyces punctatus strain DAOM BR117.</title>
        <authorList>
            <consortium name="The Broad Institute Genome Sequencing Platform"/>
            <person name="Russ C."/>
            <person name="Cuomo C."/>
            <person name="Shea T."/>
            <person name="Young S.K."/>
            <person name="Zeng Q."/>
            <person name="Koehrsen M."/>
            <person name="Haas B."/>
            <person name="Borodovsky M."/>
            <person name="Guigo R."/>
            <person name="Alvarado L."/>
            <person name="Berlin A."/>
            <person name="Bochicchio J."/>
            <person name="Borenstein D."/>
            <person name="Chapman S."/>
            <person name="Chen Z."/>
            <person name="Engels R."/>
            <person name="Freedman E."/>
            <person name="Gellesch M."/>
            <person name="Goldberg J."/>
            <person name="Griggs A."/>
            <person name="Gujja S."/>
            <person name="Heiman D."/>
            <person name="Hepburn T."/>
            <person name="Howarth C."/>
            <person name="Jen D."/>
            <person name="Larson L."/>
            <person name="Lewis B."/>
            <person name="Mehta T."/>
            <person name="Park D."/>
            <person name="Pearson M."/>
            <person name="Roberts A."/>
            <person name="Saif S."/>
            <person name="Shenoy N."/>
            <person name="Sisk P."/>
            <person name="Stolte C."/>
            <person name="Sykes S."/>
            <person name="Thomson T."/>
            <person name="Walk T."/>
            <person name="White J."/>
            <person name="Yandava C."/>
            <person name="Burger G."/>
            <person name="Gray M.W."/>
            <person name="Holland P.W.H."/>
            <person name="King N."/>
            <person name="Lang F.B.F."/>
            <person name="Roger A.J."/>
            <person name="Ruiz-Trillo I."/>
            <person name="Lander E."/>
            <person name="Nusbaum C."/>
        </authorList>
    </citation>
    <scope>NUCLEOTIDE SEQUENCE [LARGE SCALE GENOMIC DNA]</scope>
    <source>
        <strain evidence="2 3">DAOM BR117</strain>
    </source>
</reference>
<dbReference type="AlphaFoldDB" id="A0A0L0H5S4"/>
<protein>
    <submittedName>
        <fullName evidence="2">Uncharacterized protein</fullName>
    </submittedName>
</protein>
<keyword evidence="1" id="KW-0812">Transmembrane</keyword>
<feature type="transmembrane region" description="Helical" evidence="1">
    <location>
        <begin position="78"/>
        <end position="99"/>
    </location>
</feature>
<dbReference type="EMBL" id="KQ257470">
    <property type="protein sequence ID" value="KNC96261.1"/>
    <property type="molecule type" value="Genomic_DNA"/>
</dbReference>
<dbReference type="RefSeq" id="XP_016604301.1">
    <property type="nucleotide sequence ID" value="XM_016756571.1"/>
</dbReference>
<sequence>MSAEYSAKLSSFTSWRPFIYSTVVQLSALSIIRRGTALILPRAAPTFALAPTTTFGFGYSAEKVYGILDTLGGFGRTFFTVLVLVNFALILATAFNLSILTTLGLKASGLSKSPASQLNLLPFAAAALHALENIVFLAVAASPGRSDLLAGLAGTVAVARDLVGTVALGVVVVTLPVFLAGWAKSIGRDGRQRVPIVKKTH</sequence>
<feature type="transmembrane region" description="Helical" evidence="1">
    <location>
        <begin position="162"/>
        <end position="183"/>
    </location>
</feature>
<feature type="transmembrane region" description="Helical" evidence="1">
    <location>
        <begin position="120"/>
        <end position="142"/>
    </location>
</feature>
<keyword evidence="1" id="KW-0472">Membrane</keyword>
<dbReference type="OrthoDB" id="2145210at2759"/>
<name>A0A0L0H5S4_SPIPD</name>
<feature type="transmembrane region" description="Helical" evidence="1">
    <location>
        <begin position="39"/>
        <end position="58"/>
    </location>
</feature>
<proteinExistence type="predicted"/>
<gene>
    <name evidence="2" type="ORF">SPPG_08413</name>
</gene>
<evidence type="ECO:0000256" key="1">
    <source>
        <dbReference type="SAM" id="Phobius"/>
    </source>
</evidence>
<feature type="transmembrane region" description="Helical" evidence="1">
    <location>
        <begin position="15"/>
        <end position="32"/>
    </location>
</feature>
<keyword evidence="3" id="KW-1185">Reference proteome</keyword>
<dbReference type="GeneID" id="27691581"/>
<dbReference type="InParanoid" id="A0A0L0H5S4"/>
<accession>A0A0L0H5S4</accession>
<evidence type="ECO:0000313" key="2">
    <source>
        <dbReference type="EMBL" id="KNC96261.1"/>
    </source>
</evidence>
<organism evidence="2 3">
    <name type="scientific">Spizellomyces punctatus (strain DAOM BR117)</name>
    <dbReference type="NCBI Taxonomy" id="645134"/>
    <lineage>
        <taxon>Eukaryota</taxon>
        <taxon>Fungi</taxon>
        <taxon>Fungi incertae sedis</taxon>
        <taxon>Chytridiomycota</taxon>
        <taxon>Chytridiomycota incertae sedis</taxon>
        <taxon>Chytridiomycetes</taxon>
        <taxon>Spizellomycetales</taxon>
        <taxon>Spizellomycetaceae</taxon>
        <taxon>Spizellomyces</taxon>
    </lineage>
</organism>
<keyword evidence="1" id="KW-1133">Transmembrane helix</keyword>
<dbReference type="Proteomes" id="UP000053201">
    <property type="component" value="Unassembled WGS sequence"/>
</dbReference>